<protein>
    <submittedName>
        <fullName evidence="2">Uncharacterized protein</fullName>
    </submittedName>
</protein>
<keyword evidence="3" id="KW-1185">Reference proteome</keyword>
<proteinExistence type="predicted"/>
<feature type="region of interest" description="Disordered" evidence="1">
    <location>
        <begin position="1"/>
        <end position="81"/>
    </location>
</feature>
<gene>
    <name evidence="2" type="ORF">FRX31_023934</name>
</gene>
<dbReference type="AlphaFoldDB" id="A0A7J6VN11"/>
<accession>A0A7J6VN11</accession>
<reference evidence="2 3" key="1">
    <citation type="submission" date="2020-06" db="EMBL/GenBank/DDBJ databases">
        <title>Transcriptomic and genomic resources for Thalictrum thalictroides and T. hernandezii: Facilitating candidate gene discovery in an emerging model plant lineage.</title>
        <authorList>
            <person name="Arias T."/>
            <person name="Riano-Pachon D.M."/>
            <person name="Di Stilio V.S."/>
        </authorList>
    </citation>
    <scope>NUCLEOTIDE SEQUENCE [LARGE SCALE GENOMIC DNA]</scope>
    <source>
        <strain evidence="3">cv. WT478/WT964</strain>
        <tissue evidence="2">Leaves</tissue>
    </source>
</reference>
<sequence>MAHSRSVNLAAEKKKASSSGPFLPPSDLPKVGLSGKKRTLAMMKLSSEPVMKSPSPTRRPIVPEGTRSVKKGSNSSRGKAVSEVFNPTPFVYVDQEEQVHVMSSDSALDNPMVARAVNEGSVLPADADLVKRSDLLVMCARINTAISTVSLSN</sequence>
<evidence type="ECO:0000313" key="3">
    <source>
        <dbReference type="Proteomes" id="UP000554482"/>
    </source>
</evidence>
<dbReference type="EMBL" id="JABWDY010029223">
    <property type="protein sequence ID" value="KAF5186479.1"/>
    <property type="molecule type" value="Genomic_DNA"/>
</dbReference>
<dbReference type="Proteomes" id="UP000554482">
    <property type="component" value="Unassembled WGS sequence"/>
</dbReference>
<name>A0A7J6VN11_THATH</name>
<evidence type="ECO:0000313" key="2">
    <source>
        <dbReference type="EMBL" id="KAF5186479.1"/>
    </source>
</evidence>
<comment type="caution">
    <text evidence="2">The sequence shown here is derived from an EMBL/GenBank/DDBJ whole genome shotgun (WGS) entry which is preliminary data.</text>
</comment>
<organism evidence="2 3">
    <name type="scientific">Thalictrum thalictroides</name>
    <name type="common">Rue-anemone</name>
    <name type="synonym">Anemone thalictroides</name>
    <dbReference type="NCBI Taxonomy" id="46969"/>
    <lineage>
        <taxon>Eukaryota</taxon>
        <taxon>Viridiplantae</taxon>
        <taxon>Streptophyta</taxon>
        <taxon>Embryophyta</taxon>
        <taxon>Tracheophyta</taxon>
        <taxon>Spermatophyta</taxon>
        <taxon>Magnoliopsida</taxon>
        <taxon>Ranunculales</taxon>
        <taxon>Ranunculaceae</taxon>
        <taxon>Thalictroideae</taxon>
        <taxon>Thalictrum</taxon>
    </lineage>
</organism>
<evidence type="ECO:0000256" key="1">
    <source>
        <dbReference type="SAM" id="MobiDB-lite"/>
    </source>
</evidence>